<evidence type="ECO:0000256" key="2">
    <source>
        <dbReference type="SAM" id="SignalP"/>
    </source>
</evidence>
<feature type="transmembrane region" description="Helical" evidence="1">
    <location>
        <begin position="40"/>
        <end position="56"/>
    </location>
</feature>
<protein>
    <submittedName>
        <fullName evidence="3">Uncharacterized protein</fullName>
    </submittedName>
</protein>
<keyword evidence="1" id="KW-0472">Membrane</keyword>
<keyword evidence="2" id="KW-0732">Signal</keyword>
<accession>D7U5M1</accession>
<dbReference type="PaxDb" id="29760-VIT_15s0045g00030.t01"/>
<name>D7U5M1_VITVI</name>
<sequence>MGIHCFNVMWLVTGVWGLLALHLADDPILPFNYVSYTEQLWVGICFLSFIIAYFLSH</sequence>
<keyword evidence="1" id="KW-1133">Transmembrane helix</keyword>
<keyword evidence="4" id="KW-1185">Reference proteome</keyword>
<proteinExistence type="predicted"/>
<feature type="signal peptide" evidence="2">
    <location>
        <begin position="1"/>
        <end position="17"/>
    </location>
</feature>
<feature type="chain" id="PRO_5003106320" evidence="2">
    <location>
        <begin position="18"/>
        <end position="57"/>
    </location>
</feature>
<keyword evidence="1" id="KW-0812">Transmembrane</keyword>
<evidence type="ECO:0000313" key="4">
    <source>
        <dbReference type="Proteomes" id="UP000009183"/>
    </source>
</evidence>
<reference evidence="4" key="1">
    <citation type="journal article" date="2007" name="Nature">
        <title>The grapevine genome sequence suggests ancestral hexaploidization in major angiosperm phyla.</title>
        <authorList>
            <consortium name="The French-Italian Public Consortium for Grapevine Genome Characterization."/>
            <person name="Jaillon O."/>
            <person name="Aury J.-M."/>
            <person name="Noel B."/>
            <person name="Policriti A."/>
            <person name="Clepet C."/>
            <person name="Casagrande A."/>
            <person name="Choisne N."/>
            <person name="Aubourg S."/>
            <person name="Vitulo N."/>
            <person name="Jubin C."/>
            <person name="Vezzi A."/>
            <person name="Legeai F."/>
            <person name="Hugueney P."/>
            <person name="Dasilva C."/>
            <person name="Horner D."/>
            <person name="Mica E."/>
            <person name="Jublot D."/>
            <person name="Poulain J."/>
            <person name="Bruyere C."/>
            <person name="Billault A."/>
            <person name="Segurens B."/>
            <person name="Gouyvenoux M."/>
            <person name="Ugarte E."/>
            <person name="Cattonaro F."/>
            <person name="Anthouard V."/>
            <person name="Vico V."/>
            <person name="Del Fabbro C."/>
            <person name="Alaux M."/>
            <person name="Di Gaspero G."/>
            <person name="Dumas V."/>
            <person name="Felice N."/>
            <person name="Paillard S."/>
            <person name="Juman I."/>
            <person name="Moroldo M."/>
            <person name="Scalabrin S."/>
            <person name="Canaguier A."/>
            <person name="Le Clainche I."/>
            <person name="Malacrida G."/>
            <person name="Durand E."/>
            <person name="Pesole G."/>
            <person name="Laucou V."/>
            <person name="Chatelet P."/>
            <person name="Merdinoglu D."/>
            <person name="Delledonne M."/>
            <person name="Pezzotti M."/>
            <person name="Lecharny A."/>
            <person name="Scarpelli C."/>
            <person name="Artiguenave F."/>
            <person name="Pe M.E."/>
            <person name="Valle G."/>
            <person name="Morgante M."/>
            <person name="Caboche M."/>
            <person name="Adam-Blondon A.-F."/>
            <person name="Weissenbach J."/>
            <person name="Quetier F."/>
            <person name="Wincker P."/>
        </authorList>
    </citation>
    <scope>NUCLEOTIDE SEQUENCE [LARGE SCALE GENOMIC DNA]</scope>
    <source>
        <strain evidence="4">cv. Pinot noir / PN40024</strain>
    </source>
</reference>
<evidence type="ECO:0000313" key="3">
    <source>
        <dbReference type="EMBL" id="CBI38040.3"/>
    </source>
</evidence>
<organism evidence="3 4">
    <name type="scientific">Vitis vinifera</name>
    <name type="common">Grape</name>
    <dbReference type="NCBI Taxonomy" id="29760"/>
    <lineage>
        <taxon>Eukaryota</taxon>
        <taxon>Viridiplantae</taxon>
        <taxon>Streptophyta</taxon>
        <taxon>Embryophyta</taxon>
        <taxon>Tracheophyta</taxon>
        <taxon>Spermatophyta</taxon>
        <taxon>Magnoliopsida</taxon>
        <taxon>eudicotyledons</taxon>
        <taxon>Gunneridae</taxon>
        <taxon>Pentapetalae</taxon>
        <taxon>rosids</taxon>
        <taxon>Vitales</taxon>
        <taxon>Vitaceae</taxon>
        <taxon>Viteae</taxon>
        <taxon>Vitis</taxon>
    </lineage>
</organism>
<dbReference type="HOGENOM" id="CLU_3000324_0_0_1"/>
<dbReference type="InParanoid" id="D7U5M1"/>
<dbReference type="Proteomes" id="UP000009183">
    <property type="component" value="Chromosome 15"/>
</dbReference>
<dbReference type="AlphaFoldDB" id="D7U5M1"/>
<evidence type="ECO:0000256" key="1">
    <source>
        <dbReference type="SAM" id="Phobius"/>
    </source>
</evidence>
<gene>
    <name evidence="3" type="ordered locus">VIT_15s0045g00030</name>
</gene>
<dbReference type="EMBL" id="FN596510">
    <property type="protein sequence ID" value="CBI38040.3"/>
    <property type="molecule type" value="Genomic_DNA"/>
</dbReference>